<reference evidence="7 8" key="1">
    <citation type="submission" date="2021-06" db="EMBL/GenBank/DDBJ databases">
        <title>Caerostris darwini draft genome.</title>
        <authorList>
            <person name="Kono N."/>
            <person name="Arakawa K."/>
        </authorList>
    </citation>
    <scope>NUCLEOTIDE SEQUENCE [LARGE SCALE GENOMIC DNA]</scope>
</reference>
<dbReference type="InterPro" id="IPR003599">
    <property type="entry name" value="Ig_sub"/>
</dbReference>
<dbReference type="Pfam" id="PF13927">
    <property type="entry name" value="Ig_3"/>
    <property type="match status" value="1"/>
</dbReference>
<proteinExistence type="predicted"/>
<evidence type="ECO:0000256" key="4">
    <source>
        <dbReference type="ARBA" id="ARBA00023180"/>
    </source>
</evidence>
<organism evidence="7 8">
    <name type="scientific">Caerostris darwini</name>
    <dbReference type="NCBI Taxonomy" id="1538125"/>
    <lineage>
        <taxon>Eukaryota</taxon>
        <taxon>Metazoa</taxon>
        <taxon>Ecdysozoa</taxon>
        <taxon>Arthropoda</taxon>
        <taxon>Chelicerata</taxon>
        <taxon>Arachnida</taxon>
        <taxon>Araneae</taxon>
        <taxon>Araneomorphae</taxon>
        <taxon>Entelegynae</taxon>
        <taxon>Araneoidea</taxon>
        <taxon>Araneidae</taxon>
        <taxon>Caerostris</taxon>
    </lineage>
</organism>
<protein>
    <recommendedName>
        <fullName evidence="6">Ig-like domain-containing protein</fullName>
    </recommendedName>
</protein>
<keyword evidence="2" id="KW-0472">Membrane</keyword>
<feature type="domain" description="Ig-like" evidence="6">
    <location>
        <begin position="9"/>
        <end position="104"/>
    </location>
</feature>
<dbReference type="InterPro" id="IPR013783">
    <property type="entry name" value="Ig-like_fold"/>
</dbReference>
<dbReference type="SUPFAM" id="SSF48726">
    <property type="entry name" value="Immunoglobulin"/>
    <property type="match status" value="1"/>
</dbReference>
<dbReference type="PANTHER" id="PTHR11640:SF31">
    <property type="entry name" value="IRREGULAR CHIASM C-ROUGHEST PROTEIN-RELATED"/>
    <property type="match status" value="1"/>
</dbReference>
<evidence type="ECO:0000256" key="5">
    <source>
        <dbReference type="ARBA" id="ARBA00023319"/>
    </source>
</evidence>
<evidence type="ECO:0000313" key="8">
    <source>
        <dbReference type="Proteomes" id="UP001054837"/>
    </source>
</evidence>
<dbReference type="Gene3D" id="2.60.40.10">
    <property type="entry name" value="Immunoglobulins"/>
    <property type="match status" value="1"/>
</dbReference>
<evidence type="ECO:0000256" key="2">
    <source>
        <dbReference type="ARBA" id="ARBA00023136"/>
    </source>
</evidence>
<evidence type="ECO:0000256" key="3">
    <source>
        <dbReference type="ARBA" id="ARBA00023157"/>
    </source>
</evidence>
<keyword evidence="3" id="KW-1015">Disulfide bond</keyword>
<dbReference type="GO" id="GO:0005886">
    <property type="term" value="C:plasma membrane"/>
    <property type="evidence" value="ECO:0007669"/>
    <property type="project" value="TreeGrafter"/>
</dbReference>
<dbReference type="AlphaFoldDB" id="A0AAV4Q656"/>
<dbReference type="GO" id="GO:0098609">
    <property type="term" value="P:cell-cell adhesion"/>
    <property type="evidence" value="ECO:0007669"/>
    <property type="project" value="TreeGrafter"/>
</dbReference>
<dbReference type="Proteomes" id="UP001054837">
    <property type="component" value="Unassembled WGS sequence"/>
</dbReference>
<dbReference type="SMART" id="SM00408">
    <property type="entry name" value="IGc2"/>
    <property type="match status" value="1"/>
</dbReference>
<dbReference type="InterPro" id="IPR051275">
    <property type="entry name" value="Cell_adhesion_signaling"/>
</dbReference>
<dbReference type="InterPro" id="IPR007110">
    <property type="entry name" value="Ig-like_dom"/>
</dbReference>
<keyword evidence="5" id="KW-0393">Immunoglobulin domain</keyword>
<dbReference type="InterPro" id="IPR003598">
    <property type="entry name" value="Ig_sub2"/>
</dbReference>
<sequence length="108" mass="12016">MYFTFPDPPAVFVTPDGTVTVQESSTVNITCVFDANPPDVTEIVWYKDSNLLQRDTTQRLETTRHPLSAVLALYNLSRQDSGIYTCHVRNAFGRGNSTSSSILNVLCE</sequence>
<comment type="subcellular location">
    <subcellularLocation>
        <location evidence="1">Membrane</location>
        <topology evidence="1">Single-pass type I membrane protein</topology>
    </subcellularLocation>
</comment>
<dbReference type="InterPro" id="IPR036179">
    <property type="entry name" value="Ig-like_dom_sf"/>
</dbReference>
<dbReference type="PANTHER" id="PTHR11640">
    <property type="entry name" value="NEPHRIN"/>
    <property type="match status" value="1"/>
</dbReference>
<accession>A0AAV4Q656</accession>
<keyword evidence="4" id="KW-0325">Glycoprotein</keyword>
<dbReference type="EMBL" id="BPLQ01003817">
    <property type="protein sequence ID" value="GIY03551.1"/>
    <property type="molecule type" value="Genomic_DNA"/>
</dbReference>
<evidence type="ECO:0000313" key="7">
    <source>
        <dbReference type="EMBL" id="GIY03551.1"/>
    </source>
</evidence>
<keyword evidence="8" id="KW-1185">Reference proteome</keyword>
<dbReference type="SMART" id="SM00409">
    <property type="entry name" value="IG"/>
    <property type="match status" value="1"/>
</dbReference>
<dbReference type="GO" id="GO:0005911">
    <property type="term" value="C:cell-cell junction"/>
    <property type="evidence" value="ECO:0007669"/>
    <property type="project" value="TreeGrafter"/>
</dbReference>
<dbReference type="PROSITE" id="PS50835">
    <property type="entry name" value="IG_LIKE"/>
    <property type="match status" value="1"/>
</dbReference>
<name>A0AAV4Q656_9ARAC</name>
<evidence type="ECO:0000259" key="6">
    <source>
        <dbReference type="PROSITE" id="PS50835"/>
    </source>
</evidence>
<dbReference type="GO" id="GO:0050839">
    <property type="term" value="F:cell adhesion molecule binding"/>
    <property type="evidence" value="ECO:0007669"/>
    <property type="project" value="TreeGrafter"/>
</dbReference>
<comment type="caution">
    <text evidence="7">The sequence shown here is derived from an EMBL/GenBank/DDBJ whole genome shotgun (WGS) entry which is preliminary data.</text>
</comment>
<evidence type="ECO:0000256" key="1">
    <source>
        <dbReference type="ARBA" id="ARBA00004479"/>
    </source>
</evidence>
<gene>
    <name evidence="7" type="primary">AVEN_136288_1</name>
    <name evidence="7" type="ORF">CDAR_415641</name>
</gene>